<dbReference type="PANTHER" id="PTHR46390">
    <property type="entry name" value="MANNOSE-1-PHOSPHATE GUANYLYLTRANSFERASE"/>
    <property type="match status" value="1"/>
</dbReference>
<proteinExistence type="predicted"/>
<dbReference type="SUPFAM" id="SSF53448">
    <property type="entry name" value="Nucleotide-diphospho-sugar transferases"/>
    <property type="match status" value="1"/>
</dbReference>
<dbReference type="Gene3D" id="3.90.550.10">
    <property type="entry name" value="Spore Coat Polysaccharide Biosynthesis Protein SpsA, Chain A"/>
    <property type="match status" value="1"/>
</dbReference>
<gene>
    <name evidence="2" type="primary">algA</name>
    <name evidence="2" type="ORF">NCTC13067_00135</name>
</gene>
<dbReference type="SUPFAM" id="SSF159283">
    <property type="entry name" value="Guanosine diphospho-D-mannose pyrophosphorylase/mannose-6-phosphate isomerase linker domain"/>
    <property type="match status" value="1"/>
</dbReference>
<organism evidence="2 3">
    <name type="scientific">Prevotella denticola</name>
    <dbReference type="NCBI Taxonomy" id="28129"/>
    <lineage>
        <taxon>Bacteria</taxon>
        <taxon>Pseudomonadati</taxon>
        <taxon>Bacteroidota</taxon>
        <taxon>Bacteroidia</taxon>
        <taxon>Bacteroidales</taxon>
        <taxon>Prevotellaceae</taxon>
        <taxon>Prevotella</taxon>
    </lineage>
</organism>
<protein>
    <submittedName>
        <fullName evidence="2">Alginate biosynthesis protein AlgA</fullName>
    </submittedName>
</protein>
<name>A0A379E194_9BACT</name>
<dbReference type="InterPro" id="IPR051161">
    <property type="entry name" value="Mannose-6P_isomerase_type2"/>
</dbReference>
<reference evidence="2 3" key="1">
    <citation type="submission" date="2018-06" db="EMBL/GenBank/DDBJ databases">
        <authorList>
            <consortium name="Pathogen Informatics"/>
            <person name="Doyle S."/>
        </authorList>
    </citation>
    <scope>NUCLEOTIDE SEQUENCE [LARGE SCALE GENOMIC DNA]</scope>
    <source>
        <strain evidence="2 3">NCTC13067</strain>
    </source>
</reference>
<accession>A0A379E194</accession>
<dbReference type="RefSeq" id="WP_025068109.1">
    <property type="nucleotide sequence ID" value="NZ_CAUVPN010000020.1"/>
</dbReference>
<evidence type="ECO:0000313" key="3">
    <source>
        <dbReference type="Proteomes" id="UP000255469"/>
    </source>
</evidence>
<evidence type="ECO:0000313" key="2">
    <source>
        <dbReference type="EMBL" id="SUB86497.1"/>
    </source>
</evidence>
<dbReference type="AlphaFoldDB" id="A0A379E194"/>
<dbReference type="PANTHER" id="PTHR46390:SF1">
    <property type="entry name" value="MANNOSE-1-PHOSPHATE GUANYLYLTRANSFERASE"/>
    <property type="match status" value="1"/>
</dbReference>
<dbReference type="CDD" id="cd02509">
    <property type="entry name" value="GDP-M1P_Guanylyltransferase"/>
    <property type="match status" value="1"/>
</dbReference>
<dbReference type="InterPro" id="IPR005835">
    <property type="entry name" value="NTP_transferase_dom"/>
</dbReference>
<evidence type="ECO:0000259" key="1">
    <source>
        <dbReference type="Pfam" id="PF00483"/>
    </source>
</evidence>
<dbReference type="Pfam" id="PF00483">
    <property type="entry name" value="NTP_transferase"/>
    <property type="match status" value="1"/>
</dbReference>
<dbReference type="InterPro" id="IPR049577">
    <property type="entry name" value="GMPP_N"/>
</dbReference>
<dbReference type="Proteomes" id="UP000255469">
    <property type="component" value="Unassembled WGS sequence"/>
</dbReference>
<dbReference type="GO" id="GO:0009298">
    <property type="term" value="P:GDP-mannose biosynthetic process"/>
    <property type="evidence" value="ECO:0007669"/>
    <property type="project" value="TreeGrafter"/>
</dbReference>
<dbReference type="GO" id="GO:0004475">
    <property type="term" value="F:mannose-1-phosphate guanylyltransferase (GTP) activity"/>
    <property type="evidence" value="ECO:0007669"/>
    <property type="project" value="InterPro"/>
</dbReference>
<dbReference type="InterPro" id="IPR029044">
    <property type="entry name" value="Nucleotide-diphossugar_trans"/>
</dbReference>
<dbReference type="EMBL" id="UGTM01000001">
    <property type="protein sequence ID" value="SUB86497.1"/>
    <property type="molecule type" value="Genomic_DNA"/>
</dbReference>
<sequence>MTTKQNNYCVILAGGKGRRLWPCSRDRFPKQFIDFFGSGRTQLQQTFDRFVRILPRENIYINTSRRYLDIVRKQLPEIPMAHIMAEPIHRNTAPSVAWAAHRIMMSNPKANLIISPSDQHIVNEENFRRNIAEGLQFVETNDALLTMGISPTRPEPGYGYIQKGAYTGTGDIYKVQAFTEKPDRDFARMFMESKEWYWNTGLFLSNARHLQQSLSRILPSLLHTEERTEEMATIEAEDAFMQENFSLYPNMSLDYAVLEKSDNVYVMKCDFGWADLGTWHGLYEAMSRREGDNVIINSDVILENATNNIVKMPEGRLAVINGLDGYIVAEKDNVLFICKKEDSSALVRKYVNEIQMKRGENFV</sequence>
<feature type="domain" description="Nucleotidyl transferase" evidence="1">
    <location>
        <begin position="10"/>
        <end position="287"/>
    </location>
</feature>